<dbReference type="SUPFAM" id="SSF100950">
    <property type="entry name" value="NagB/RpiA/CoA transferase-like"/>
    <property type="match status" value="1"/>
</dbReference>
<dbReference type="AlphaFoldDB" id="A0A5M3YNP8"/>
<dbReference type="Gene3D" id="3.90.79.10">
    <property type="entry name" value="Nucleoside Triphosphate Pyrophosphohydrolase"/>
    <property type="match status" value="1"/>
</dbReference>
<dbReference type="Gene3D" id="3.40.50.10470">
    <property type="entry name" value="Translation initiation factor eif-2b, domain 2"/>
    <property type="match status" value="1"/>
</dbReference>
<dbReference type="GO" id="GO:0019509">
    <property type="term" value="P:L-methionine salvage from methylthioadenosine"/>
    <property type="evidence" value="ECO:0007669"/>
    <property type="project" value="TreeGrafter"/>
</dbReference>
<comment type="similarity">
    <text evidence="1 2">Belongs to the eIF-2B alpha/beta/delta subunits family.</text>
</comment>
<organism evidence="3 4">
    <name type="scientific">Aspergillus terreus</name>
    <dbReference type="NCBI Taxonomy" id="33178"/>
    <lineage>
        <taxon>Eukaryota</taxon>
        <taxon>Fungi</taxon>
        <taxon>Dikarya</taxon>
        <taxon>Ascomycota</taxon>
        <taxon>Pezizomycotina</taxon>
        <taxon>Eurotiomycetes</taxon>
        <taxon>Eurotiomycetidae</taxon>
        <taxon>Eurotiales</taxon>
        <taxon>Aspergillaceae</taxon>
        <taxon>Aspergillus</taxon>
        <taxon>Aspergillus subgen. Circumdati</taxon>
    </lineage>
</organism>
<dbReference type="SUPFAM" id="SSF55811">
    <property type="entry name" value="Nudix"/>
    <property type="match status" value="1"/>
</dbReference>
<proteinExistence type="inferred from homology"/>
<dbReference type="GO" id="GO:0003743">
    <property type="term" value="F:translation initiation factor activity"/>
    <property type="evidence" value="ECO:0007669"/>
    <property type="project" value="UniProtKB-KW"/>
</dbReference>
<dbReference type="OrthoDB" id="206213at2759"/>
<dbReference type="EMBL" id="BLJY01000001">
    <property type="protein sequence ID" value="GFF11850.1"/>
    <property type="molecule type" value="Genomic_DNA"/>
</dbReference>
<dbReference type="PANTHER" id="PTHR43475">
    <property type="entry name" value="METHYLTHIORIBOSE-1-PHOSPHATE ISOMERASE"/>
    <property type="match status" value="1"/>
</dbReference>
<sequence>MASSLEKRAVVSSLIFRFPRGQTTPDVALFKRSDKVRTYQHHLAPISGSIERTDKDPLAAAWRELHEETTLTPASLALWRTGKPFSFSDASVGREWTVHPFAFRLKTDAAAAAIHTDWEHESWGWYDPQRVIDEIGGAHGVPRLTESLRRVWFEGEIGERAGRTLATGLERLRTDHESGSRELTAIAIRVFGDFIAQSREERDALDDEWWRRVRMAAWHLVKNGRESMGAATLSAVLGVLSEMESILQMQTESVQMKWERVLAVIDSQLQSRSSRAARLQESFVKYLQSTFLVSGRREKLTVLTTSASSTIRDSLLNVYAALGLDTLELRVLESRPLFEGATLAASVLSQFQSRFQSSPDKHLRVKVYTDASAAVASQDVDIVLLGADQISATKGVSNKTGSLPLALSAKHISPGVKIVVLSEVEKINGTGGVVRDDHAEDNDPMEIVGTWKHDAIKGVDALKDISERATVEVQNVYFEWVPLDMVDAFVCEEGAMSEDDIRQKSEKLGELSQRYFGDL</sequence>
<evidence type="ECO:0000313" key="4">
    <source>
        <dbReference type="Proteomes" id="UP000452235"/>
    </source>
</evidence>
<dbReference type="GO" id="GO:0046523">
    <property type="term" value="F:S-methyl-5-thioribose-1-phosphate isomerase activity"/>
    <property type="evidence" value="ECO:0007669"/>
    <property type="project" value="TreeGrafter"/>
</dbReference>
<gene>
    <name evidence="3" type="ORF">ATEIFO6365_0001007000</name>
</gene>
<dbReference type="Proteomes" id="UP000452235">
    <property type="component" value="Unassembled WGS sequence"/>
</dbReference>
<reference evidence="3 4" key="1">
    <citation type="submission" date="2020-01" db="EMBL/GenBank/DDBJ databases">
        <title>Aspergillus terreus IFO 6365 whole genome shotgun sequence.</title>
        <authorList>
            <person name="Kanamasa S."/>
            <person name="Takahashi H."/>
        </authorList>
    </citation>
    <scope>NUCLEOTIDE SEQUENCE [LARGE SCALE GENOMIC DNA]</scope>
    <source>
        <strain evidence="3 4">IFO 6365</strain>
    </source>
</reference>
<evidence type="ECO:0000313" key="3">
    <source>
        <dbReference type="EMBL" id="GFF11850.1"/>
    </source>
</evidence>
<dbReference type="PROSITE" id="PS51462">
    <property type="entry name" value="NUDIX"/>
    <property type="match status" value="1"/>
</dbReference>
<keyword evidence="3" id="KW-0648">Protein biosynthesis</keyword>
<dbReference type="InterPro" id="IPR015797">
    <property type="entry name" value="NUDIX_hydrolase-like_dom_sf"/>
</dbReference>
<dbReference type="VEuPathDB" id="FungiDB:ATEG_01059"/>
<comment type="caution">
    <text evidence="3">The sequence shown here is derived from an EMBL/GenBank/DDBJ whole genome shotgun (WGS) entry which is preliminary data.</text>
</comment>
<dbReference type="InterPro" id="IPR037171">
    <property type="entry name" value="NagB/RpiA_transferase-like"/>
</dbReference>
<keyword evidence="3" id="KW-0396">Initiation factor</keyword>
<evidence type="ECO:0000256" key="1">
    <source>
        <dbReference type="ARBA" id="ARBA00007251"/>
    </source>
</evidence>
<dbReference type="CDD" id="cd18872">
    <property type="entry name" value="NUDIX_eIF-2B"/>
    <property type="match status" value="1"/>
</dbReference>
<name>A0A5M3YNP8_ASPTE</name>
<dbReference type="Pfam" id="PF01008">
    <property type="entry name" value="IF-2B"/>
    <property type="match status" value="1"/>
</dbReference>
<dbReference type="InterPro" id="IPR000649">
    <property type="entry name" value="IF-2B-related"/>
</dbReference>
<protein>
    <submittedName>
        <fullName evidence="3">Translation initiation factor eIF-2B subunit family protein</fullName>
    </submittedName>
</protein>
<evidence type="ECO:0000256" key="2">
    <source>
        <dbReference type="RuleBase" id="RU003814"/>
    </source>
</evidence>
<keyword evidence="4" id="KW-1185">Reference proteome</keyword>
<dbReference type="Pfam" id="PF00293">
    <property type="entry name" value="NUDIX"/>
    <property type="match status" value="1"/>
</dbReference>
<accession>A0A5M3YNP8</accession>
<dbReference type="InterPro" id="IPR042529">
    <property type="entry name" value="IF_2B-like_C"/>
</dbReference>
<dbReference type="PANTHER" id="PTHR43475:SF3">
    <property type="entry name" value="TRANSLATION INITIATION FACTOR EIF-2B SUBUNIT FAMILY PROTEIN (AFU_ORTHOLOGUE AFUA_2G14290)"/>
    <property type="match status" value="1"/>
</dbReference>
<dbReference type="InterPro" id="IPR000086">
    <property type="entry name" value="NUDIX_hydrolase_dom"/>
</dbReference>